<keyword evidence="6" id="KW-0509">mRNA transport</keyword>
<feature type="domain" description="Peptidase S59" evidence="12">
    <location>
        <begin position="999"/>
        <end position="1161"/>
    </location>
</feature>
<feature type="compositionally biased region" description="Polar residues" evidence="11">
    <location>
        <begin position="757"/>
        <end position="774"/>
    </location>
</feature>
<keyword evidence="5" id="KW-0068">Autocatalytic cleavage</keyword>
<dbReference type="InterPro" id="IPR007230">
    <property type="entry name" value="Nup98_auto-Pept-S59_dom"/>
</dbReference>
<proteinExistence type="inferred from homology"/>
<dbReference type="OrthoDB" id="3797628at2759"/>
<keyword evidence="14" id="KW-1185">Reference proteome</keyword>
<feature type="compositionally biased region" description="Gly residues" evidence="11">
    <location>
        <begin position="519"/>
        <end position="528"/>
    </location>
</feature>
<accession>A0A316UKI9</accession>
<feature type="compositionally biased region" description="Low complexity" evidence="11">
    <location>
        <begin position="551"/>
        <end position="566"/>
    </location>
</feature>
<dbReference type="EMBL" id="KZ819674">
    <property type="protein sequence ID" value="PWN25812.1"/>
    <property type="molecule type" value="Genomic_DNA"/>
</dbReference>
<feature type="compositionally biased region" description="Gly residues" evidence="11">
    <location>
        <begin position="192"/>
        <end position="204"/>
    </location>
</feature>
<feature type="compositionally biased region" description="Polar residues" evidence="11">
    <location>
        <begin position="529"/>
        <end position="538"/>
    </location>
</feature>
<feature type="compositionally biased region" description="Low complexity" evidence="11">
    <location>
        <begin position="624"/>
        <end position="649"/>
    </location>
</feature>
<evidence type="ECO:0000256" key="1">
    <source>
        <dbReference type="ARBA" id="ARBA00004567"/>
    </source>
</evidence>
<dbReference type="GO" id="GO:0008139">
    <property type="term" value="F:nuclear localization sequence binding"/>
    <property type="evidence" value="ECO:0007669"/>
    <property type="project" value="TreeGrafter"/>
</dbReference>
<feature type="region of interest" description="Disordered" evidence="11">
    <location>
        <begin position="702"/>
        <end position="734"/>
    </location>
</feature>
<name>A0A316UKI9_9BASI</name>
<keyword evidence="10" id="KW-0539">Nucleus</keyword>
<evidence type="ECO:0000256" key="9">
    <source>
        <dbReference type="ARBA" id="ARBA00023132"/>
    </source>
</evidence>
<dbReference type="GO" id="GO:0003723">
    <property type="term" value="F:RNA binding"/>
    <property type="evidence" value="ECO:0007669"/>
    <property type="project" value="TreeGrafter"/>
</dbReference>
<keyword evidence="4" id="KW-0677">Repeat</keyword>
<feature type="compositionally biased region" description="Acidic residues" evidence="11">
    <location>
        <begin position="1229"/>
        <end position="1238"/>
    </location>
</feature>
<gene>
    <name evidence="13" type="ORF">BDZ90DRAFT_275689</name>
</gene>
<evidence type="ECO:0000256" key="3">
    <source>
        <dbReference type="ARBA" id="ARBA00022448"/>
    </source>
</evidence>
<evidence type="ECO:0000256" key="8">
    <source>
        <dbReference type="ARBA" id="ARBA00023010"/>
    </source>
</evidence>
<dbReference type="FunFam" id="1.10.10.2360:FF:000001">
    <property type="entry name" value="Nuclear pore complex protein Nup98-Nup96"/>
    <property type="match status" value="1"/>
</dbReference>
<feature type="compositionally biased region" description="Polar residues" evidence="11">
    <location>
        <begin position="362"/>
        <end position="399"/>
    </location>
</feature>
<feature type="region of interest" description="Disordered" evidence="11">
    <location>
        <begin position="751"/>
        <end position="918"/>
    </location>
</feature>
<feature type="region of interest" description="Disordered" evidence="11">
    <location>
        <begin position="510"/>
        <end position="578"/>
    </location>
</feature>
<feature type="compositionally biased region" description="Polar residues" evidence="11">
    <location>
        <begin position="210"/>
        <end position="219"/>
    </location>
</feature>
<protein>
    <recommendedName>
        <fullName evidence="12">Peptidase S59 domain-containing protein</fullName>
    </recommendedName>
</protein>
<keyword evidence="9" id="KW-0906">Nuclear pore complex</keyword>
<evidence type="ECO:0000256" key="2">
    <source>
        <dbReference type="ARBA" id="ARBA00008926"/>
    </source>
</evidence>
<evidence type="ECO:0000256" key="6">
    <source>
        <dbReference type="ARBA" id="ARBA00022816"/>
    </source>
</evidence>
<feature type="compositionally biased region" description="Low complexity" evidence="11">
    <location>
        <begin position="80"/>
        <end position="111"/>
    </location>
</feature>
<dbReference type="STRING" id="1569628.A0A316UKI9"/>
<dbReference type="GO" id="GO:0051028">
    <property type="term" value="P:mRNA transport"/>
    <property type="evidence" value="ECO:0007669"/>
    <property type="project" value="UniProtKB-KW"/>
</dbReference>
<dbReference type="Proteomes" id="UP000245884">
    <property type="component" value="Unassembled WGS sequence"/>
</dbReference>
<comment type="subcellular location">
    <subcellularLocation>
        <location evidence="1">Nucleus</location>
        <location evidence="1">Nuclear pore complex</location>
    </subcellularLocation>
</comment>
<evidence type="ECO:0000256" key="10">
    <source>
        <dbReference type="ARBA" id="ARBA00023242"/>
    </source>
</evidence>
<evidence type="ECO:0000256" key="7">
    <source>
        <dbReference type="ARBA" id="ARBA00022927"/>
    </source>
</evidence>
<feature type="compositionally biased region" description="Gly residues" evidence="11">
    <location>
        <begin position="650"/>
        <end position="665"/>
    </location>
</feature>
<feature type="compositionally biased region" description="Low complexity" evidence="11">
    <location>
        <begin position="34"/>
        <end position="53"/>
    </location>
</feature>
<reference evidence="13 14" key="1">
    <citation type="journal article" date="2018" name="Mol. Biol. Evol.">
        <title>Broad Genomic Sampling Reveals a Smut Pathogenic Ancestry of the Fungal Clade Ustilaginomycotina.</title>
        <authorList>
            <person name="Kijpornyongpan T."/>
            <person name="Mondo S.J."/>
            <person name="Barry K."/>
            <person name="Sandor L."/>
            <person name="Lee J."/>
            <person name="Lipzen A."/>
            <person name="Pangilinan J."/>
            <person name="LaButti K."/>
            <person name="Hainaut M."/>
            <person name="Henrissat B."/>
            <person name="Grigoriev I.V."/>
            <person name="Spatafora J.W."/>
            <person name="Aime M.C."/>
        </authorList>
    </citation>
    <scope>NUCLEOTIDE SEQUENCE [LARGE SCALE GENOMIC DNA]</scope>
    <source>
        <strain evidence="13 14">MCA 5214</strain>
    </source>
</reference>
<dbReference type="InterPro" id="IPR021967">
    <property type="entry name" value="Nup98_C"/>
</dbReference>
<feature type="region of interest" description="Disordered" evidence="11">
    <location>
        <begin position="596"/>
        <end position="665"/>
    </location>
</feature>
<dbReference type="SUPFAM" id="SSF82215">
    <property type="entry name" value="C-terminal autoproteolytic domain of nucleoporin nup98"/>
    <property type="match status" value="1"/>
</dbReference>
<dbReference type="RefSeq" id="XP_025360424.1">
    <property type="nucleotide sequence ID" value="XM_025508892.1"/>
</dbReference>
<keyword evidence="3" id="KW-0813">Transport</keyword>
<feature type="compositionally biased region" description="Low complexity" evidence="11">
    <location>
        <begin position="1263"/>
        <end position="1276"/>
    </location>
</feature>
<sequence>MFGGGGNSGFTFGQPQGQQQQQGQQQGQTGGLFGQQQQQPQQNAFGQPQSSGAFGSGGFGAQQQSQPAGGGLFGQANNNAQPASGGFSFGGQQQQQPAAGGFGAAARPATTFGGGFGGGATSNTGSTFSFGANNNAQQQQPQSNPFGAAPAANNPFGAKPAGGGLFGGAAPQQQQQQPASGGLFGQQPQQAAGGGLFGGAGAAGAPGAQVTQGSSNPPYQVSVLQEKDASNNTTSFAYQSISCMQPYKGMSFEELRVQDYEQGRKSGNASGPSTSGGFGFGQQNQQQGQTSTFGGGGAFGQQQQQPQQGGGLFGAQNNQQQSGGLFGGQQQQQPASGGLFGQQSNQQSGGLFGGQQQQQQQPASTGFSFGGNNTQQQQQPASTGFSFGGAAQSNSNTANKPLFGGFGSTQPSTNTGTGGGFSFGGQQQQPQQQPGQTGAFGSTGATGGGFSFGGAANNAPKPGGLFGSSQPAATSSAPAFGGFGAAASSGAATANKPAFSFGGTSSSGTGFGAQPAPSTGGGLFGGGAATSQPMTTSAPAAGGSLFGGFGQQNDQQQPGQQGQQPGQTGGLFGGGAGGTSGGLFGGAAGAAKPGGLFGSSTTTSQPTGQTGFGAGGTTGGFSFGGANNQQQGQQQQKPGGFSFGQSTTGAAGGGGLFGGGAGATGGGGLFGSSTTGAGGSSLFGNNTAGQAGAGGGGLFGSSTAGGQAGGLFGSQSGQPANLPPQGVGLTSDPYGTDALFKSIGAGGAVNQPALPFNVSTSGPQQGPSPLSASVRSKPLPAPMMSPFRANPKNASRIARLRAGGTPARDSSPSAGANGLFGRRSSPALNGPGGLFQGLSDEVGSPSADSGLPSQAFVGRSNVKRLILNDNGGDRSTWGGRSVRAGTEAVDGTPGTAGKESVFGGRSGTVPPKALGGVGSAGKSIAFSPALETGLGRRGNAAPADETSFGDTSLQRSRSNLFAETPSKANHVLPSKGRDLFATSAAPASEREPTLDELPEGAYHVSPSLRQLRQLSFQRLSSVPDLTVTRKGFGSVRFLDPVDLTGINDLATIPGGIVQLREKEIWVYPQREDLAAGQDGMQSGYERRPVPKAEEGKGLNVPAEVSLELCWPLDKATKQPVKGDANHPRVKQHIGKLKKKAETRFIEYDAASGRWTFEVDHFSRYGLDPNDTSDSEEEKRKVRGKKGQQQRRTAQDGSSDGDSAEDDDAPPPRRTLRGPPSLTSASSEDGTYDDDDEELASQASSVEMPALDDIKESTPRRRPLASSRAQRQSSATPRRGESVSRATPQPQPWAAQVGVEPRRVQVMQASFFGRRAPGEVTEEDEREEQARTPRWKESKEEETSAIGGKRKTAPSAGTDAQSKDYSESRDTARRLEEEAKIPHLTTVQSVTRKLTRVDLHHSVAFGNDTVPPPLDAGFALGRSFRVGWGPGGMLVHAGTVQGVLSADRVKAAAEKPAQSSTLTLEKARVFGKGHTAEEEEAKKAERLLELQLAQSIVVSSSEEQEDAEDMEELVDTDDCPFIYPQSSLRFQHFASKFEASDRSHEALLWRLGKALFDEVDHLRLPTNASNDLTQTITTLRRKAALSSWLAHAVSPSAEQECRGHVAANRSAAQVVFSHLTANQVEKACVAALDAGDVRLATLLAQLGGGDDETRADVAEQLAIWRAQGVDAHIDREHRRVYELLAGNVTVSQGNTGAGNRSARDPMDRVEDVPIAAGLDWKRAFGLHLWYGTSFDSPLTAAFDRYEAASSTSSGDTAPPLPPYREKSNLGTLRLRELLKTGSYDRDALFYLVKLYAHPTFDLETALSPFGFGPTLADYRLPWHLYVLLSRVLRRRDFSDRLELGIDAPEGVEGNSTRADNLTADYAHQLELQGQWTWAAFVLLHLELPASRRAAVKALLSRSVARLGEEGGKEWDFLTLRLKVPSSWLYEAQALQARQREDRYDEYSLLLKAELFERAHAIAVRDLAPEAIIRGDVNVLFELFAPFTEAFEEQVGDDLPGWTVGGQLYLDYVACVEQLPHLISVVSASREAAEGGDNVKAATDPVALERLNRLAPRVAELLDLVPEHLFPPPPPTVASGRAPQEGFASLGQLVARSDMLAALHNLQRVLTVRALLPGAGDGKEVGGVPAMAPGVAVEAEHVQNAAGDYLALLMKAGGDDEDEDEDEVLME</sequence>
<feature type="compositionally biased region" description="Gly residues" evidence="11">
    <location>
        <begin position="610"/>
        <end position="623"/>
    </location>
</feature>
<comment type="similarity">
    <text evidence="2">Belongs to the nucleoporin GLFG family.</text>
</comment>
<dbReference type="Gene3D" id="1.25.40.690">
    <property type="match status" value="1"/>
</dbReference>
<dbReference type="InterPro" id="IPR037665">
    <property type="entry name" value="Nucleoporin_S59-like"/>
</dbReference>
<evidence type="ECO:0000259" key="12">
    <source>
        <dbReference type="PROSITE" id="PS51434"/>
    </source>
</evidence>
<dbReference type="InterPro" id="IPR036903">
    <property type="entry name" value="Nup98_auto-Pept-S59_dom_sf"/>
</dbReference>
<keyword evidence="7" id="KW-0653">Protein transport</keyword>
<feature type="compositionally biased region" description="Low complexity" evidence="11">
    <location>
        <begin position="596"/>
        <end position="609"/>
    </location>
</feature>
<dbReference type="Pfam" id="PF04096">
    <property type="entry name" value="Nucleoporin2"/>
    <property type="match status" value="1"/>
</dbReference>
<dbReference type="GO" id="GO:0017056">
    <property type="term" value="F:structural constituent of nuclear pore"/>
    <property type="evidence" value="ECO:0007669"/>
    <property type="project" value="InterPro"/>
</dbReference>
<dbReference type="Pfam" id="PF12110">
    <property type="entry name" value="Nup96"/>
    <property type="match status" value="1"/>
</dbReference>
<dbReference type="PROSITE" id="PS51434">
    <property type="entry name" value="NUP_C"/>
    <property type="match status" value="1"/>
</dbReference>
<evidence type="ECO:0000313" key="14">
    <source>
        <dbReference type="Proteomes" id="UP000245884"/>
    </source>
</evidence>
<evidence type="ECO:0000313" key="13">
    <source>
        <dbReference type="EMBL" id="PWN25812.1"/>
    </source>
</evidence>
<dbReference type="FunFam" id="3.30.1610.10:FF:000003">
    <property type="entry name" value="Nucleoporin SONB, putative"/>
    <property type="match status" value="1"/>
</dbReference>
<dbReference type="Pfam" id="PF13634">
    <property type="entry name" value="Nucleoporin_FG"/>
    <property type="match status" value="5"/>
</dbReference>
<dbReference type="PANTHER" id="PTHR23198:SF6">
    <property type="entry name" value="NUCLEAR PORE COMPLEX PROTEIN NUP98-NUP96"/>
    <property type="match status" value="1"/>
</dbReference>
<dbReference type="Gene3D" id="1.10.10.2360">
    <property type="match status" value="1"/>
</dbReference>
<dbReference type="GO" id="GO:0000973">
    <property type="term" value="P:post-transcriptional tethering of RNA polymerase II gene DNA at nuclear periphery"/>
    <property type="evidence" value="ECO:0007669"/>
    <property type="project" value="TreeGrafter"/>
</dbReference>
<feature type="compositionally biased region" description="Basic and acidic residues" evidence="11">
    <location>
        <begin position="1360"/>
        <end position="1375"/>
    </location>
</feature>
<feature type="region of interest" description="Disordered" evidence="11">
    <location>
        <begin position="1163"/>
        <end position="1375"/>
    </location>
</feature>
<feature type="region of interest" description="Disordered" evidence="11">
    <location>
        <begin position="261"/>
        <end position="456"/>
    </location>
</feature>
<feature type="compositionally biased region" description="Low complexity" evidence="11">
    <location>
        <begin position="314"/>
        <end position="361"/>
    </location>
</feature>
<dbReference type="GO" id="GO:0006405">
    <property type="term" value="P:RNA export from nucleus"/>
    <property type="evidence" value="ECO:0007669"/>
    <property type="project" value="TreeGrafter"/>
</dbReference>
<dbReference type="GO" id="GO:0044614">
    <property type="term" value="C:nuclear pore cytoplasmic filaments"/>
    <property type="evidence" value="ECO:0007669"/>
    <property type="project" value="TreeGrafter"/>
</dbReference>
<evidence type="ECO:0000256" key="11">
    <source>
        <dbReference type="SAM" id="MobiDB-lite"/>
    </source>
</evidence>
<feature type="compositionally biased region" description="Low complexity" evidence="11">
    <location>
        <begin position="424"/>
        <end position="443"/>
    </location>
</feature>
<keyword evidence="8" id="KW-0811">Translocation</keyword>
<evidence type="ECO:0000256" key="4">
    <source>
        <dbReference type="ARBA" id="ARBA00022737"/>
    </source>
</evidence>
<dbReference type="GeneID" id="37030715"/>
<evidence type="ECO:0000256" key="5">
    <source>
        <dbReference type="ARBA" id="ARBA00022813"/>
    </source>
</evidence>
<feature type="compositionally biased region" description="Low complexity" evidence="11">
    <location>
        <begin position="1189"/>
        <end position="1200"/>
    </location>
</feature>
<dbReference type="PANTHER" id="PTHR23198">
    <property type="entry name" value="NUCLEOPORIN"/>
    <property type="match status" value="1"/>
</dbReference>
<dbReference type="Gene3D" id="3.30.1610.10">
    <property type="entry name" value="Peptidase S59, nucleoporin"/>
    <property type="match status" value="1"/>
</dbReference>
<dbReference type="GO" id="GO:0034398">
    <property type="term" value="P:telomere tethering at nuclear periphery"/>
    <property type="evidence" value="ECO:0007669"/>
    <property type="project" value="TreeGrafter"/>
</dbReference>
<feature type="compositionally biased region" description="Low complexity" evidence="11">
    <location>
        <begin position="281"/>
        <end position="292"/>
    </location>
</feature>
<dbReference type="InterPro" id="IPR025574">
    <property type="entry name" value="Nucleoporin_FG_rpt"/>
</dbReference>
<feature type="compositionally biased region" description="Basic and acidic residues" evidence="11">
    <location>
        <begin position="1327"/>
        <end position="1341"/>
    </location>
</feature>
<feature type="compositionally biased region" description="Low complexity" evidence="11">
    <location>
        <begin position="168"/>
        <end position="191"/>
    </location>
</feature>
<feature type="region of interest" description="Disordered" evidence="11">
    <location>
        <begin position="1"/>
        <end position="219"/>
    </location>
</feature>
<organism evidence="13 14">
    <name type="scientific">Jaminaea rosea</name>
    <dbReference type="NCBI Taxonomy" id="1569628"/>
    <lineage>
        <taxon>Eukaryota</taxon>
        <taxon>Fungi</taxon>
        <taxon>Dikarya</taxon>
        <taxon>Basidiomycota</taxon>
        <taxon>Ustilaginomycotina</taxon>
        <taxon>Exobasidiomycetes</taxon>
        <taxon>Microstromatales</taxon>
        <taxon>Microstromatales incertae sedis</taxon>
        <taxon>Jaminaea</taxon>
    </lineage>
</organism>
<dbReference type="GO" id="GO:0006606">
    <property type="term" value="P:protein import into nucleus"/>
    <property type="evidence" value="ECO:0007669"/>
    <property type="project" value="TreeGrafter"/>
</dbReference>
<feature type="compositionally biased region" description="Low complexity" evidence="11">
    <location>
        <begin position="9"/>
        <end position="27"/>
    </location>
</feature>
<feature type="compositionally biased region" description="Low complexity" evidence="11">
    <location>
        <begin position="121"/>
        <end position="159"/>
    </location>
</feature>
<feature type="compositionally biased region" description="Gly residues" evidence="11">
    <location>
        <begin position="567"/>
        <end position="578"/>
    </location>
</feature>